<dbReference type="PANTHER" id="PTHR43690:SF18">
    <property type="entry name" value="INSULIN-DEGRADING ENZYME-RELATED"/>
    <property type="match status" value="1"/>
</dbReference>
<evidence type="ECO:0000256" key="1">
    <source>
        <dbReference type="ARBA" id="ARBA00001947"/>
    </source>
</evidence>
<dbReference type="InterPro" id="IPR001431">
    <property type="entry name" value="Pept_M16_Zn_BS"/>
</dbReference>
<evidence type="ECO:0000256" key="6">
    <source>
        <dbReference type="ARBA" id="ARBA00022833"/>
    </source>
</evidence>
<dbReference type="Gene3D" id="3.30.830.10">
    <property type="entry name" value="Metalloenzyme, LuxS/M16 peptidase-like"/>
    <property type="match status" value="2"/>
</dbReference>
<proteinExistence type="inferred from homology"/>
<feature type="domain" description="Peptidase M16 N-terminal" evidence="10">
    <location>
        <begin position="170"/>
        <end position="292"/>
    </location>
</feature>
<protein>
    <recommendedName>
        <fullName evidence="13">Peptidase M16 N-terminal domain-containing protein</fullName>
    </recommendedName>
</protein>
<evidence type="ECO:0000256" key="8">
    <source>
        <dbReference type="RuleBase" id="RU004447"/>
    </source>
</evidence>
<feature type="domain" description="Peptidase M16 C-terminal" evidence="11">
    <location>
        <begin position="325"/>
        <end position="505"/>
    </location>
</feature>
<dbReference type="SUPFAM" id="SSF48371">
    <property type="entry name" value="ARM repeat"/>
    <property type="match status" value="1"/>
</dbReference>
<dbReference type="PANTHER" id="PTHR43690">
    <property type="entry name" value="NARDILYSIN"/>
    <property type="match status" value="1"/>
</dbReference>
<keyword evidence="6" id="KW-0862">Zinc</keyword>
<accession>A0A2C9WFZ3</accession>
<dbReference type="Pfam" id="PF00675">
    <property type="entry name" value="Peptidase_M16"/>
    <property type="match status" value="1"/>
</dbReference>
<dbReference type="InterPro" id="IPR007863">
    <property type="entry name" value="Peptidase_M16_C"/>
</dbReference>
<evidence type="ECO:0008006" key="13">
    <source>
        <dbReference type="Google" id="ProtNLM"/>
    </source>
</evidence>
<dbReference type="SUPFAM" id="SSF63411">
    <property type="entry name" value="LuxS/MPP-like metallohydrolase"/>
    <property type="match status" value="2"/>
</dbReference>
<comment type="cofactor">
    <cofactor evidence="1">
        <name>Zn(2+)</name>
        <dbReference type="ChEBI" id="CHEBI:29105"/>
    </cofactor>
</comment>
<reference evidence="12" key="1">
    <citation type="submission" date="2016-02" db="EMBL/GenBank/DDBJ databases">
        <title>WGS assembly of Manihot esculenta.</title>
        <authorList>
            <person name="Bredeson J.V."/>
            <person name="Prochnik S.E."/>
            <person name="Lyons J.B."/>
            <person name="Schmutz J."/>
            <person name="Grimwood J."/>
            <person name="Vrebalov J."/>
            <person name="Bart R.S."/>
            <person name="Amuge T."/>
            <person name="Ferguson M.E."/>
            <person name="Green R."/>
            <person name="Putnam N."/>
            <person name="Stites J."/>
            <person name="Rounsley S."/>
            <person name="Rokhsar D.S."/>
        </authorList>
    </citation>
    <scope>NUCLEOTIDE SEQUENCE [LARGE SCALE GENOMIC DNA]</scope>
    <source>
        <tissue evidence="12">Leaf</tissue>
    </source>
</reference>
<keyword evidence="5" id="KW-0378">Hydrolase</keyword>
<evidence type="ECO:0000256" key="3">
    <source>
        <dbReference type="ARBA" id="ARBA00022670"/>
    </source>
</evidence>
<dbReference type="STRING" id="3983.A0A2C9WFZ3"/>
<dbReference type="InterPro" id="IPR011765">
    <property type="entry name" value="Pept_M16_N"/>
</dbReference>
<dbReference type="PROSITE" id="PS00143">
    <property type="entry name" value="INSULINASE"/>
    <property type="match status" value="1"/>
</dbReference>
<keyword evidence="7" id="KW-0482">Metalloprotease</keyword>
<name>A0A2C9WFZ3_MANES</name>
<dbReference type="InterPro" id="IPR050626">
    <property type="entry name" value="Peptidase_M16"/>
</dbReference>
<feature type="compositionally biased region" description="Acidic residues" evidence="9">
    <location>
        <begin position="109"/>
        <end position="156"/>
    </location>
</feature>
<evidence type="ECO:0000256" key="9">
    <source>
        <dbReference type="SAM" id="MobiDB-lite"/>
    </source>
</evidence>
<dbReference type="Pfam" id="PF05193">
    <property type="entry name" value="Peptidase_M16_C"/>
    <property type="match status" value="1"/>
</dbReference>
<gene>
    <name evidence="12" type="ORF">MANES_02G211600</name>
</gene>
<dbReference type="InterPro" id="IPR016024">
    <property type="entry name" value="ARM-type_fold"/>
</dbReference>
<evidence type="ECO:0000313" key="12">
    <source>
        <dbReference type="EMBL" id="OAY58851.1"/>
    </source>
</evidence>
<evidence type="ECO:0000256" key="5">
    <source>
        <dbReference type="ARBA" id="ARBA00022801"/>
    </source>
</evidence>
<evidence type="ECO:0000259" key="11">
    <source>
        <dbReference type="Pfam" id="PF05193"/>
    </source>
</evidence>
<evidence type="ECO:0000256" key="7">
    <source>
        <dbReference type="ARBA" id="ARBA00023049"/>
    </source>
</evidence>
<dbReference type="FunFam" id="3.30.830.10:FF:000012">
    <property type="entry name" value="Protease 3"/>
    <property type="match status" value="1"/>
</dbReference>
<keyword evidence="3" id="KW-0645">Protease</keyword>
<dbReference type="GO" id="GO:0006508">
    <property type="term" value="P:proteolysis"/>
    <property type="evidence" value="ECO:0007669"/>
    <property type="project" value="UniProtKB-KW"/>
</dbReference>
<evidence type="ECO:0000256" key="4">
    <source>
        <dbReference type="ARBA" id="ARBA00022723"/>
    </source>
</evidence>
<organism evidence="12">
    <name type="scientific">Manihot esculenta</name>
    <name type="common">Cassava</name>
    <name type="synonym">Jatropha manihot</name>
    <dbReference type="NCBI Taxonomy" id="3983"/>
    <lineage>
        <taxon>Eukaryota</taxon>
        <taxon>Viridiplantae</taxon>
        <taxon>Streptophyta</taxon>
        <taxon>Embryophyta</taxon>
        <taxon>Tracheophyta</taxon>
        <taxon>Spermatophyta</taxon>
        <taxon>Magnoliopsida</taxon>
        <taxon>eudicotyledons</taxon>
        <taxon>Gunneridae</taxon>
        <taxon>Pentapetalae</taxon>
        <taxon>rosids</taxon>
        <taxon>fabids</taxon>
        <taxon>Malpighiales</taxon>
        <taxon>Euphorbiaceae</taxon>
        <taxon>Crotonoideae</taxon>
        <taxon>Manihoteae</taxon>
        <taxon>Manihot</taxon>
    </lineage>
</organism>
<comment type="similarity">
    <text evidence="2 8">Belongs to the peptidase M16 family.</text>
</comment>
<dbReference type="EMBL" id="CM004388">
    <property type="protein sequence ID" value="OAY58851.1"/>
    <property type="molecule type" value="Genomic_DNA"/>
</dbReference>
<dbReference type="AlphaFoldDB" id="A0A2C9WFZ3"/>
<keyword evidence="4" id="KW-0479">Metal-binding</keyword>
<evidence type="ECO:0000259" key="10">
    <source>
        <dbReference type="Pfam" id="PF00675"/>
    </source>
</evidence>
<dbReference type="InterPro" id="IPR011249">
    <property type="entry name" value="Metalloenz_LuxS/M16"/>
</dbReference>
<dbReference type="GO" id="GO:0046872">
    <property type="term" value="F:metal ion binding"/>
    <property type="evidence" value="ECO:0007669"/>
    <property type="project" value="UniProtKB-KW"/>
</dbReference>
<dbReference type="FunFam" id="3.30.830.10:FF:000005">
    <property type="entry name" value="nardilysin isoform X1"/>
    <property type="match status" value="1"/>
</dbReference>
<sequence length="542" mass="61918">MEMQSQTINSHSYSNLNSGFRKKSNRLRVLPRKVSVSLSLFLLLCFKRKQTMVACCIYKSDDIVIKSPNDRRLYRVIELDNGLCALLVHDPEILSGHDSETLRNSIQQEEAEEEECDDDDDDDEEDDSEEEENEEEEDEEQDDEEEEREEEGDQQDNEGKVKGTGKGISQTKKAAAAMCVAMGSFSDPVEAQGLAHFLEHMLFMGSNDFPDENEYDSYLSKHGGSSNAYTETEHTCYHFEVKHEFLKGALRRFSQFFVSPLMKIEAMEREALAVDSEFNQVLQNDACRLQQLQCHTSKPGYPFNRFFWGNKKSLIGTMEKGINLREYILKLYRDNYHGGLMKLVVIGGESLDILESWVTELFANVRKGPQAQPKFQAQGPIWKAGKIYRLEAVKDVHILDLTWTLPCLRQDYLKKSEDYLAHLLGHEGRGSLHCFLKAKGWATSLSAGVGDEGMHRSSVAYIFGMSIHLTDSGLGKIFDIISFIYQYLKLLRQLAPQEWIFKELQDIGNMEFRFAEEQPQDEYAAELAGLASYFLLAAVVLW</sequence>
<dbReference type="GO" id="GO:0004222">
    <property type="term" value="F:metalloendopeptidase activity"/>
    <property type="evidence" value="ECO:0007669"/>
    <property type="project" value="InterPro"/>
</dbReference>
<feature type="region of interest" description="Disordered" evidence="9">
    <location>
        <begin position="103"/>
        <end position="168"/>
    </location>
</feature>
<evidence type="ECO:0000256" key="2">
    <source>
        <dbReference type="ARBA" id="ARBA00007261"/>
    </source>
</evidence>